<dbReference type="GeneID" id="96667891"/>
<gene>
    <name evidence="2" type="ORF">FD33_GL002237</name>
</gene>
<dbReference type="InterPro" id="IPR006428">
    <property type="entry name" value="Portal_SPP1-type"/>
</dbReference>
<organism evidence="2 3">
    <name type="scientific">Companilactobacillus paralimentarius DSM 13238 = JCM 10415</name>
    <dbReference type="NCBI Taxonomy" id="1122151"/>
    <lineage>
        <taxon>Bacteria</taxon>
        <taxon>Bacillati</taxon>
        <taxon>Bacillota</taxon>
        <taxon>Bacilli</taxon>
        <taxon>Lactobacillales</taxon>
        <taxon>Lactobacillaceae</taxon>
        <taxon>Companilactobacillus</taxon>
    </lineage>
</organism>
<dbReference type="PATRIC" id="fig|1122151.5.peg.2310"/>
<accession>A0A0R1PG18</accession>
<keyword evidence="3" id="KW-1185">Reference proteome</keyword>
<proteinExistence type="predicted"/>
<evidence type="ECO:0000313" key="2">
    <source>
        <dbReference type="EMBL" id="KRL31177.1"/>
    </source>
</evidence>
<feature type="region of interest" description="Disordered" evidence="1">
    <location>
        <begin position="499"/>
        <end position="566"/>
    </location>
</feature>
<evidence type="ECO:0000256" key="1">
    <source>
        <dbReference type="SAM" id="MobiDB-lite"/>
    </source>
</evidence>
<dbReference type="NCBIfam" id="TIGR01538">
    <property type="entry name" value="portal_SPP1"/>
    <property type="match status" value="1"/>
</dbReference>
<comment type="caution">
    <text evidence="2">The sequence shown here is derived from an EMBL/GenBank/DDBJ whole genome shotgun (WGS) entry which is preliminary data.</text>
</comment>
<dbReference type="EMBL" id="AZES01000059">
    <property type="protein sequence ID" value="KRL31177.1"/>
    <property type="molecule type" value="Genomic_DNA"/>
</dbReference>
<evidence type="ECO:0000313" key="3">
    <source>
        <dbReference type="Proteomes" id="UP000051908"/>
    </source>
</evidence>
<dbReference type="RefSeq" id="WP_025084995.1">
    <property type="nucleotide sequence ID" value="NZ_AZES01000059.1"/>
</dbReference>
<dbReference type="Pfam" id="PF05133">
    <property type="entry name" value="SPP1_portal"/>
    <property type="match status" value="1"/>
</dbReference>
<protein>
    <submittedName>
        <fullName evidence="2">Prophage Lp1 protein 39</fullName>
    </submittedName>
</protein>
<dbReference type="AlphaFoldDB" id="A0A0R1PG18"/>
<sequence>MAIEDNQMAYYSSLPYPNRRSIHMLSGRRFSLDSNKQYKMPEELFDVIKDDPIKLGDLATKFIEKHQALQVPRLLTLYRYYIGDNDIHYWDSEKAENRADNRIASGFAHFITAIKTGYRFGNDIKFQYNDDSETSETDEDNLKDLINEFNSKNDESYHEKIMGKNLSIMGRAYELLYVRENTNEVALRPVNPANAFVVYDSSMEQHSLFGVYYYNVNFNEQDYWYTVIYTDTHIFIYKPTSSFDGQLILSKEEEHGFGSVPITEYINNDERMGDWEYKLDTIDSIDKSKSEMANSQEDFSNAMLMLTGDIDVPKTPWVGADGQPLTDKDGNIIYRKTPEINTHQSKIWLKPALVKNGINDNGQVIQPTASYLTKELNSAGWKLYIDALNMEIHKDTNTPDTSDANFASNASGVAMSYKLWGNDQERSNQESLYTRGLMRRLRLLGNYWQALGSIKNAEMIENINPIYTPNMPKNNTEIMQTVTALVNTGKVSDQTIREQIEPITGVSNDAEQQRIDEQDENDKNNNPFNNVFPRKPDEPQDDNGDNTDNSNPDEVTDNETNEKPSD</sequence>
<dbReference type="InterPro" id="IPR021145">
    <property type="entry name" value="Portal_protein_SPP1_Gp6-like"/>
</dbReference>
<name>A0A0R1PG18_9LACO</name>
<reference evidence="2 3" key="1">
    <citation type="journal article" date="2015" name="Genome Announc.">
        <title>Expanding the biotechnology potential of lactobacilli through comparative genomics of 213 strains and associated genera.</title>
        <authorList>
            <person name="Sun Z."/>
            <person name="Harris H.M."/>
            <person name="McCann A."/>
            <person name="Guo C."/>
            <person name="Argimon S."/>
            <person name="Zhang W."/>
            <person name="Yang X."/>
            <person name="Jeffery I.B."/>
            <person name="Cooney J.C."/>
            <person name="Kagawa T.F."/>
            <person name="Liu W."/>
            <person name="Song Y."/>
            <person name="Salvetti E."/>
            <person name="Wrobel A."/>
            <person name="Rasinkangas P."/>
            <person name="Parkhill J."/>
            <person name="Rea M.C."/>
            <person name="O'Sullivan O."/>
            <person name="Ritari J."/>
            <person name="Douillard F.P."/>
            <person name="Paul Ross R."/>
            <person name="Yang R."/>
            <person name="Briner A.E."/>
            <person name="Felis G.E."/>
            <person name="de Vos W.M."/>
            <person name="Barrangou R."/>
            <person name="Klaenhammer T.R."/>
            <person name="Caufield P.W."/>
            <person name="Cui Y."/>
            <person name="Zhang H."/>
            <person name="O'Toole P.W."/>
        </authorList>
    </citation>
    <scope>NUCLEOTIDE SEQUENCE [LARGE SCALE GENOMIC DNA]</scope>
    <source>
        <strain evidence="2 3">DSM 13238</strain>
    </source>
</reference>
<dbReference type="Proteomes" id="UP000051908">
    <property type="component" value="Unassembled WGS sequence"/>
</dbReference>